<dbReference type="InterPro" id="IPR010699">
    <property type="entry name" value="DUF1275"/>
</dbReference>
<dbReference type="AlphaFoldDB" id="A0A7X5U5C7"/>
<feature type="transmembrane region" description="Helical" evidence="1">
    <location>
        <begin position="135"/>
        <end position="155"/>
    </location>
</feature>
<keyword evidence="1" id="KW-0472">Membrane</keyword>
<proteinExistence type="predicted"/>
<keyword evidence="3" id="KW-1185">Reference proteome</keyword>
<dbReference type="EMBL" id="JAANOW010000004">
    <property type="protein sequence ID" value="NIH98709.1"/>
    <property type="molecule type" value="Genomic_DNA"/>
</dbReference>
<feature type="transmembrane region" description="Helical" evidence="1">
    <location>
        <begin position="77"/>
        <end position="99"/>
    </location>
</feature>
<comment type="caution">
    <text evidence="2">The sequence shown here is derived from an EMBL/GenBank/DDBJ whole genome shotgun (WGS) entry which is preliminary data.</text>
</comment>
<dbReference type="PANTHER" id="PTHR37314:SF4">
    <property type="entry name" value="UPF0700 TRANSMEMBRANE PROTEIN YOAK"/>
    <property type="match status" value="1"/>
</dbReference>
<evidence type="ECO:0000313" key="3">
    <source>
        <dbReference type="Proteomes" id="UP000547444"/>
    </source>
</evidence>
<feature type="transmembrane region" description="Helical" evidence="1">
    <location>
        <begin position="221"/>
        <end position="239"/>
    </location>
</feature>
<protein>
    <submittedName>
        <fullName evidence="2">Uncharacterized membrane protein YoaK (UPF0700 family)</fullName>
    </submittedName>
</protein>
<dbReference type="Pfam" id="PF06912">
    <property type="entry name" value="DUF1275"/>
    <property type="match status" value="1"/>
</dbReference>
<dbReference type="RefSeq" id="WP_167164240.1">
    <property type="nucleotide sequence ID" value="NZ_JAANOW010000004.1"/>
</dbReference>
<evidence type="ECO:0000313" key="2">
    <source>
        <dbReference type="EMBL" id="NIH98709.1"/>
    </source>
</evidence>
<gene>
    <name evidence="2" type="ORF">FHU31_005728</name>
</gene>
<evidence type="ECO:0000256" key="1">
    <source>
        <dbReference type="SAM" id="Phobius"/>
    </source>
</evidence>
<feature type="transmembrane region" description="Helical" evidence="1">
    <location>
        <begin position="32"/>
        <end position="57"/>
    </location>
</feature>
<accession>A0A7X5U5C7</accession>
<dbReference type="Proteomes" id="UP000547444">
    <property type="component" value="Unassembled WGS sequence"/>
</dbReference>
<dbReference type="PANTHER" id="PTHR37314">
    <property type="entry name" value="SLR0142 PROTEIN"/>
    <property type="match status" value="1"/>
</dbReference>
<keyword evidence="1" id="KW-0812">Transmembrane</keyword>
<organism evidence="2 3">
    <name type="scientific">Mycolicibacterium fluoranthenivorans</name>
    <dbReference type="NCBI Taxonomy" id="258505"/>
    <lineage>
        <taxon>Bacteria</taxon>
        <taxon>Bacillati</taxon>
        <taxon>Actinomycetota</taxon>
        <taxon>Actinomycetes</taxon>
        <taxon>Mycobacteriales</taxon>
        <taxon>Mycobacteriaceae</taxon>
        <taxon>Mycolicibacterium</taxon>
    </lineage>
</organism>
<keyword evidence="1" id="KW-1133">Transmembrane helix</keyword>
<sequence>MTSTTSTTSTTSPVAAVKNPALGPFHDGREMALAALLAVLAGATGAAAWLYTSGWYVTFMTGNSERMVLEHLKGNHALGISAATAVAAFLFGVGTATLARLYLWRKARHGATIMATSASFVAWLCDVLLPDDGPQIGAIPVLCLAFGLGALNTSISRRGEVVMPLSYVTGTLVKIGQGASLHLAGVTRWAWVPHLSTYIGFLTGAAAGGIAFSVIGTQDSLLALWIIGALITLGAWRLDHPRFLVHDER</sequence>
<name>A0A7X5U5C7_9MYCO</name>
<feature type="transmembrane region" description="Helical" evidence="1">
    <location>
        <begin position="195"/>
        <end position="215"/>
    </location>
</feature>
<reference evidence="2 3" key="1">
    <citation type="submission" date="2020-03" db="EMBL/GenBank/DDBJ databases">
        <title>Sequencing the genomes of 1000 actinobacteria strains.</title>
        <authorList>
            <person name="Klenk H.-P."/>
        </authorList>
    </citation>
    <scope>NUCLEOTIDE SEQUENCE [LARGE SCALE GENOMIC DNA]</scope>
    <source>
        <strain evidence="2 3">DSM 44556</strain>
    </source>
</reference>